<keyword evidence="1 3" id="KW-0408">Iron</keyword>
<evidence type="ECO:0000256" key="4">
    <source>
        <dbReference type="SAM" id="SignalP"/>
    </source>
</evidence>
<evidence type="ECO:0000256" key="2">
    <source>
        <dbReference type="PIRSR" id="PIRSR000296-1"/>
    </source>
</evidence>
<dbReference type="InterPro" id="IPR011614">
    <property type="entry name" value="Catalase_core"/>
</dbReference>
<dbReference type="AlphaFoldDB" id="A0A5C6QGZ0"/>
<sequence length="318" mass="35040">MINSKMIIMALLLAATPSAFANDIETASDGINTFEKLFGVAEGKRRNHTKGFCFSATLTPKNNKILRYSNSSLFAESSNVTGRLSHKGGNYLAADNKPGEYGMGLSITTASNEIHLMSMNTLDFFPVSTPEAFAELMHAKVAGSAAVKAFKQNNKDLQRFKAHQSTKTKTLKPYEANTFNSVNSFYLVNDEGKKTAVRWSFVPQIQQELVVAPAQDFLFKNLQQNLENNSVTWNMVITFANPEDDVDNAAIAWNGKHQQLVAAELNIKAIQSEKAGKCDLINFDPLVLSTGFAPSNDPLLQARRNAYAVSFGRRLSEQ</sequence>
<dbReference type="EC" id="1.11.1.-" evidence="1"/>
<gene>
    <name evidence="6" type="ORF">ESZ36_11450</name>
</gene>
<feature type="chain" id="PRO_5023006296" description="Catalase-related peroxidase" evidence="4">
    <location>
        <begin position="22"/>
        <end position="318"/>
    </location>
</feature>
<dbReference type="InterPro" id="IPR024168">
    <property type="entry name" value="Catalase_SrpA-type_pred"/>
</dbReference>
<proteinExistence type="inferred from homology"/>
<feature type="active site" evidence="2">
    <location>
        <position position="48"/>
    </location>
</feature>
<name>A0A5C6QGZ0_9GAMM</name>
<keyword evidence="1 3" id="KW-0479">Metal-binding</keyword>
<comment type="function">
    <text evidence="1">Has an organic peroxide-dependent peroxidase activity.</text>
</comment>
<dbReference type="PIRSF" id="PIRSF000296">
    <property type="entry name" value="SrpA"/>
    <property type="match status" value="1"/>
</dbReference>
<keyword evidence="1 3" id="KW-0349">Heme</keyword>
<comment type="caution">
    <text evidence="6">The sequence shown here is derived from an EMBL/GenBank/DDBJ whole genome shotgun (WGS) entry which is preliminary data.</text>
</comment>
<dbReference type="GO" id="GO:0004096">
    <property type="term" value="F:catalase activity"/>
    <property type="evidence" value="ECO:0007669"/>
    <property type="project" value="InterPro"/>
</dbReference>
<protein>
    <recommendedName>
        <fullName evidence="1">Catalase-related peroxidase</fullName>
        <ecNumber evidence="1">1.11.1.-</ecNumber>
    </recommendedName>
</protein>
<dbReference type="SUPFAM" id="SSF56634">
    <property type="entry name" value="Heme-dependent catalase-like"/>
    <property type="match status" value="1"/>
</dbReference>
<dbReference type="RefSeq" id="WP_146787842.1">
    <property type="nucleotide sequence ID" value="NZ_VOLT01000005.1"/>
</dbReference>
<keyword evidence="7" id="KW-1185">Reference proteome</keyword>
<keyword evidence="4" id="KW-0732">Signal</keyword>
<dbReference type="OrthoDB" id="255727at2"/>
<dbReference type="GO" id="GO:0046872">
    <property type="term" value="F:metal ion binding"/>
    <property type="evidence" value="ECO:0007669"/>
    <property type="project" value="UniProtKB-KW"/>
</dbReference>
<feature type="binding site" description="axial binding residue" evidence="3">
    <location>
        <position position="307"/>
    </location>
    <ligand>
        <name>heme</name>
        <dbReference type="ChEBI" id="CHEBI:30413"/>
    </ligand>
    <ligandPart>
        <name>Fe</name>
        <dbReference type="ChEBI" id="CHEBI:18248"/>
    </ligandPart>
</feature>
<dbReference type="Proteomes" id="UP000321822">
    <property type="component" value="Unassembled WGS sequence"/>
</dbReference>
<accession>A0A5C6QGZ0</accession>
<dbReference type="GO" id="GO:0020037">
    <property type="term" value="F:heme binding"/>
    <property type="evidence" value="ECO:0007669"/>
    <property type="project" value="InterPro"/>
</dbReference>
<evidence type="ECO:0000259" key="5">
    <source>
        <dbReference type="Pfam" id="PF00199"/>
    </source>
</evidence>
<comment type="similarity">
    <text evidence="1">Belongs to the catalase family.</text>
</comment>
<dbReference type="Gene3D" id="1.20.1280.120">
    <property type="match status" value="1"/>
</dbReference>
<dbReference type="EMBL" id="VOLT01000005">
    <property type="protein sequence ID" value="TWX67897.1"/>
    <property type="molecule type" value="Genomic_DNA"/>
</dbReference>
<reference evidence="6 7" key="1">
    <citation type="submission" date="2019-07" db="EMBL/GenBank/DDBJ databases">
        <title>Genomes of sea-ice associated Colwellia species.</title>
        <authorList>
            <person name="Bowman J.P."/>
        </authorList>
    </citation>
    <scope>NUCLEOTIDE SEQUENCE [LARGE SCALE GENOMIC DNA]</scope>
    <source>
        <strain evidence="6 7">ACAM 459</strain>
    </source>
</reference>
<dbReference type="Pfam" id="PF00199">
    <property type="entry name" value="Catalase"/>
    <property type="match status" value="1"/>
</dbReference>
<feature type="signal peptide" evidence="4">
    <location>
        <begin position="1"/>
        <end position="21"/>
    </location>
</feature>
<evidence type="ECO:0000313" key="7">
    <source>
        <dbReference type="Proteomes" id="UP000321822"/>
    </source>
</evidence>
<keyword evidence="1 6" id="KW-0575">Peroxidase</keyword>
<dbReference type="Gene3D" id="2.40.180.10">
    <property type="entry name" value="Catalase core domain"/>
    <property type="match status" value="1"/>
</dbReference>
<feature type="domain" description="Catalase core" evidence="5">
    <location>
        <begin position="45"/>
        <end position="315"/>
    </location>
</feature>
<keyword evidence="1 6" id="KW-0560">Oxidoreductase</keyword>
<evidence type="ECO:0000256" key="3">
    <source>
        <dbReference type="PIRSR" id="PIRSR000296-2"/>
    </source>
</evidence>
<dbReference type="InterPro" id="IPR020835">
    <property type="entry name" value="Catalase_sf"/>
</dbReference>
<evidence type="ECO:0000313" key="6">
    <source>
        <dbReference type="EMBL" id="TWX67897.1"/>
    </source>
</evidence>
<organism evidence="6 7">
    <name type="scientific">Colwellia demingiae</name>
    <dbReference type="NCBI Taxonomy" id="89401"/>
    <lineage>
        <taxon>Bacteria</taxon>
        <taxon>Pseudomonadati</taxon>
        <taxon>Pseudomonadota</taxon>
        <taxon>Gammaproteobacteria</taxon>
        <taxon>Alteromonadales</taxon>
        <taxon>Colwelliaceae</taxon>
        <taxon>Colwellia</taxon>
    </lineage>
</organism>
<comment type="cofactor">
    <cofactor evidence="1">
        <name>heme</name>
        <dbReference type="ChEBI" id="CHEBI:30413"/>
    </cofactor>
</comment>
<evidence type="ECO:0000256" key="1">
    <source>
        <dbReference type="PIRNR" id="PIRNR000296"/>
    </source>
</evidence>